<sequence length="258" mass="29318">MNLFMQLWKSLYSPKDIARFRFQKIGRSILYIFLLSLITSLPTTYYFTTNFIEGTRYTGGLLQNDIPSFTIENGSLHSSASEPIVMNEQGLTIVFDSTGKMTKEEVERLGTAIGLLKHEAVLVTNSQLQSYNYSMFPQDTKLTDQDVHSFIQTVQSLLPVLIPLAFLFLYIFTSASKFIGVCVLAFIGLILKGTLDKKISYRHTWVMSAYSITLSTIFFAIMEMMRTAVPYAPFLHWFVSITVLFLAIREIPSPKAHD</sequence>
<name>A0ABT5VZV5_9BACL</name>
<evidence type="ECO:0000313" key="3">
    <source>
        <dbReference type="Proteomes" id="UP001213979"/>
    </source>
</evidence>
<keyword evidence="1" id="KW-0812">Transmembrane</keyword>
<keyword evidence="3" id="KW-1185">Reference proteome</keyword>
<gene>
    <name evidence="2" type="ORF">PNH38_01770</name>
</gene>
<feature type="transmembrane region" description="Helical" evidence="1">
    <location>
        <begin position="228"/>
        <end position="248"/>
    </location>
</feature>
<dbReference type="Pfam" id="PF06691">
    <property type="entry name" value="DUF1189"/>
    <property type="match status" value="1"/>
</dbReference>
<feature type="transmembrane region" description="Helical" evidence="1">
    <location>
        <begin position="167"/>
        <end position="191"/>
    </location>
</feature>
<comment type="caution">
    <text evidence="2">The sequence shown here is derived from an EMBL/GenBank/DDBJ whole genome shotgun (WGS) entry which is preliminary data.</text>
</comment>
<proteinExistence type="predicted"/>
<feature type="transmembrane region" description="Helical" evidence="1">
    <location>
        <begin position="29"/>
        <end position="47"/>
    </location>
</feature>
<evidence type="ECO:0000256" key="1">
    <source>
        <dbReference type="SAM" id="Phobius"/>
    </source>
</evidence>
<evidence type="ECO:0000313" key="2">
    <source>
        <dbReference type="EMBL" id="MDE8562606.1"/>
    </source>
</evidence>
<dbReference type="Proteomes" id="UP001213979">
    <property type="component" value="Unassembled WGS sequence"/>
</dbReference>
<accession>A0ABT5VZV5</accession>
<feature type="transmembrane region" description="Helical" evidence="1">
    <location>
        <begin position="203"/>
        <end position="222"/>
    </location>
</feature>
<keyword evidence="1" id="KW-0472">Membrane</keyword>
<dbReference type="InterPro" id="IPR009574">
    <property type="entry name" value="DUF1189"/>
</dbReference>
<organism evidence="2 3">
    <name type="scientific">Anoxybacteroides rupiense</name>
    <dbReference type="NCBI Taxonomy" id="311460"/>
    <lineage>
        <taxon>Bacteria</taxon>
        <taxon>Bacillati</taxon>
        <taxon>Bacillota</taxon>
        <taxon>Bacilli</taxon>
        <taxon>Bacillales</taxon>
        <taxon>Anoxybacillaceae</taxon>
        <taxon>Anoxybacteroides</taxon>
    </lineage>
</organism>
<dbReference type="RefSeq" id="WP_275191657.1">
    <property type="nucleotide sequence ID" value="NZ_JAQOTG010000001.1"/>
</dbReference>
<keyword evidence="1" id="KW-1133">Transmembrane helix</keyword>
<protein>
    <submittedName>
        <fullName evidence="2">DUF1189 domain-containing protein</fullName>
    </submittedName>
</protein>
<reference evidence="2 3" key="1">
    <citation type="submission" date="2023-01" db="EMBL/GenBank/DDBJ databases">
        <title>Genome-based reclassification of Anoxybacillus geothermalis as a later heterotypic synonym of Anoxybacillus rupiensis.</title>
        <authorList>
            <person name="Inan Bektas K."/>
            <person name="Canakci S."/>
            <person name="Belduz A.A."/>
            <person name="Guler H.H."/>
        </authorList>
    </citation>
    <scope>NUCLEOTIDE SEQUENCE [LARGE SCALE GENOMIC DNA]</scope>
    <source>
        <strain evidence="2 3">DSM 17127</strain>
    </source>
</reference>
<dbReference type="EMBL" id="JAQOTG010000001">
    <property type="protein sequence ID" value="MDE8562606.1"/>
    <property type="molecule type" value="Genomic_DNA"/>
</dbReference>